<dbReference type="Proteomes" id="UP000002195">
    <property type="component" value="Unassembled WGS sequence"/>
</dbReference>
<dbReference type="RefSeq" id="XP_637086.1">
    <property type="nucleotide sequence ID" value="XM_631994.1"/>
</dbReference>
<protein>
    <submittedName>
        <fullName evidence="3">Uncharacterized protein</fullName>
    </submittedName>
</protein>
<sequence>MDKENNLYIKENLNKQINFYTKENLNNKLYKEVAKIARELGIKNVKGKKSEIIERIINFYHQSDCYGNNNNNNNNNSKNKNNNLINNNSNDTQDIINVEKLIKIDEEIKLLEKEIKELEISQLNRNKNDQNNL</sequence>
<comment type="caution">
    <text evidence="3">The sequence shown here is derived from an EMBL/GenBank/DDBJ whole genome shotgun (WGS) entry which is preliminary data.</text>
</comment>
<proteinExistence type="predicted"/>
<dbReference type="SMR" id="Q54JR6"/>
<evidence type="ECO:0000256" key="1">
    <source>
        <dbReference type="SAM" id="Coils"/>
    </source>
</evidence>
<dbReference type="VEuPathDB" id="AmoebaDB:DDB_G0287835"/>
<accession>Q54JR6</accession>
<dbReference type="dictyBase" id="DDB_G0287835"/>
<gene>
    <name evidence="3" type="ORF">DDB_G0287835</name>
</gene>
<dbReference type="AlphaFoldDB" id="Q54JR6"/>
<evidence type="ECO:0000256" key="2">
    <source>
        <dbReference type="SAM" id="MobiDB-lite"/>
    </source>
</evidence>
<dbReference type="EMBL" id="AAFI02000104">
    <property type="protein sequence ID" value="EAL63564.1"/>
    <property type="molecule type" value="Genomic_DNA"/>
</dbReference>
<feature type="coiled-coil region" evidence="1">
    <location>
        <begin position="101"/>
        <end position="133"/>
    </location>
</feature>
<dbReference type="PaxDb" id="44689-DDB0187666"/>
<dbReference type="HOGENOM" id="CLU_1910574_0_0_1"/>
<evidence type="ECO:0000313" key="4">
    <source>
        <dbReference type="Proteomes" id="UP000002195"/>
    </source>
</evidence>
<evidence type="ECO:0000313" key="3">
    <source>
        <dbReference type="EMBL" id="EAL63564.1"/>
    </source>
</evidence>
<keyword evidence="4" id="KW-1185">Reference proteome</keyword>
<dbReference type="InParanoid" id="Q54JR6"/>
<dbReference type="GeneID" id="8626341"/>
<organism evidence="3 4">
    <name type="scientific">Dictyostelium discoideum</name>
    <name type="common">Social amoeba</name>
    <dbReference type="NCBI Taxonomy" id="44689"/>
    <lineage>
        <taxon>Eukaryota</taxon>
        <taxon>Amoebozoa</taxon>
        <taxon>Evosea</taxon>
        <taxon>Eumycetozoa</taxon>
        <taxon>Dictyostelia</taxon>
        <taxon>Dictyosteliales</taxon>
        <taxon>Dictyosteliaceae</taxon>
        <taxon>Dictyostelium</taxon>
    </lineage>
</organism>
<feature type="region of interest" description="Disordered" evidence="2">
    <location>
        <begin position="68"/>
        <end position="90"/>
    </location>
</feature>
<dbReference type="KEGG" id="ddi:DDB_G0287835"/>
<name>Q54JR6_DICDI</name>
<reference evidence="3 4" key="1">
    <citation type="journal article" date="2005" name="Nature">
        <title>The genome of the social amoeba Dictyostelium discoideum.</title>
        <authorList>
            <consortium name="The Dictyostelium discoideum Sequencing Consortium"/>
            <person name="Eichinger L."/>
            <person name="Pachebat J.A."/>
            <person name="Glockner G."/>
            <person name="Rajandream M.A."/>
            <person name="Sucgang R."/>
            <person name="Berriman M."/>
            <person name="Song J."/>
            <person name="Olsen R."/>
            <person name="Szafranski K."/>
            <person name="Xu Q."/>
            <person name="Tunggal B."/>
            <person name="Kummerfeld S."/>
            <person name="Madera M."/>
            <person name="Konfortov B.A."/>
            <person name="Rivero F."/>
            <person name="Bankier A.T."/>
            <person name="Lehmann R."/>
            <person name="Hamlin N."/>
            <person name="Davies R."/>
            <person name="Gaudet P."/>
            <person name="Fey P."/>
            <person name="Pilcher K."/>
            <person name="Chen G."/>
            <person name="Saunders D."/>
            <person name="Sodergren E."/>
            <person name="Davis P."/>
            <person name="Kerhornou A."/>
            <person name="Nie X."/>
            <person name="Hall N."/>
            <person name="Anjard C."/>
            <person name="Hemphill L."/>
            <person name="Bason N."/>
            <person name="Farbrother P."/>
            <person name="Desany B."/>
            <person name="Just E."/>
            <person name="Morio T."/>
            <person name="Rost R."/>
            <person name="Churcher C."/>
            <person name="Cooper J."/>
            <person name="Haydock S."/>
            <person name="van Driessche N."/>
            <person name="Cronin A."/>
            <person name="Goodhead I."/>
            <person name="Muzny D."/>
            <person name="Mourier T."/>
            <person name="Pain A."/>
            <person name="Lu M."/>
            <person name="Harper D."/>
            <person name="Lindsay R."/>
            <person name="Hauser H."/>
            <person name="James K."/>
            <person name="Quiles M."/>
            <person name="Madan Babu M."/>
            <person name="Saito T."/>
            <person name="Buchrieser C."/>
            <person name="Wardroper A."/>
            <person name="Felder M."/>
            <person name="Thangavelu M."/>
            <person name="Johnson D."/>
            <person name="Knights A."/>
            <person name="Loulseged H."/>
            <person name="Mungall K."/>
            <person name="Oliver K."/>
            <person name="Price C."/>
            <person name="Quail M.A."/>
            <person name="Urushihara H."/>
            <person name="Hernandez J."/>
            <person name="Rabbinowitsch E."/>
            <person name="Steffen D."/>
            <person name="Sanders M."/>
            <person name="Ma J."/>
            <person name="Kohara Y."/>
            <person name="Sharp S."/>
            <person name="Simmonds M."/>
            <person name="Spiegler S."/>
            <person name="Tivey A."/>
            <person name="Sugano S."/>
            <person name="White B."/>
            <person name="Walker D."/>
            <person name="Woodward J."/>
            <person name="Winckler T."/>
            <person name="Tanaka Y."/>
            <person name="Shaulsky G."/>
            <person name="Schleicher M."/>
            <person name="Weinstock G."/>
            <person name="Rosenthal A."/>
            <person name="Cox E.C."/>
            <person name="Chisholm R.L."/>
            <person name="Gibbs R."/>
            <person name="Loomis W.F."/>
            <person name="Platzer M."/>
            <person name="Kay R.R."/>
            <person name="Williams J."/>
            <person name="Dear P.H."/>
            <person name="Noegel A.A."/>
            <person name="Barrell B."/>
            <person name="Kuspa A."/>
        </authorList>
    </citation>
    <scope>NUCLEOTIDE SEQUENCE [LARGE SCALE GENOMIC DNA]</scope>
    <source>
        <strain evidence="3 4">AX4</strain>
    </source>
</reference>
<keyword evidence="1" id="KW-0175">Coiled coil</keyword>